<sequence>MGLICFHMHALTPTSQISAIILRTACTSCELLCLRVSQQHWLKLARLQHSSARSTAYFPIPFSLVQAVQQSLSAGVGRLHLQEVVCEKRLQYVVNTHLYNCHKMKLKQLYSESRSERLAFGMDGSGGGKQNPRVSAKLVPSRLRETGIMFHCFRLLRPLDFWKDSQTSRRLRERAGQQESTMINEYISAHSSAGSL</sequence>
<dbReference type="EMBL" id="CATOUU010001186">
    <property type="protein sequence ID" value="CAI9978627.1"/>
    <property type="molecule type" value="Genomic_DNA"/>
</dbReference>
<dbReference type="EMBL" id="CAXDID020000017">
    <property type="protein sequence ID" value="CAL5984313.1"/>
    <property type="molecule type" value="Genomic_DNA"/>
</dbReference>
<name>A0AA86V6X7_9EUKA</name>
<evidence type="ECO:0000313" key="2">
    <source>
        <dbReference type="EMBL" id="CAL5984313.1"/>
    </source>
</evidence>
<comment type="caution">
    <text evidence="1">The sequence shown here is derived from an EMBL/GenBank/DDBJ whole genome shotgun (WGS) entry which is preliminary data.</text>
</comment>
<evidence type="ECO:0000313" key="3">
    <source>
        <dbReference type="Proteomes" id="UP001642409"/>
    </source>
</evidence>
<protein>
    <submittedName>
        <fullName evidence="2">Hypothetical_protein</fullName>
    </submittedName>
</protein>
<keyword evidence="3" id="KW-1185">Reference proteome</keyword>
<proteinExistence type="predicted"/>
<reference evidence="2 3" key="2">
    <citation type="submission" date="2024-07" db="EMBL/GenBank/DDBJ databases">
        <authorList>
            <person name="Akdeniz Z."/>
        </authorList>
    </citation>
    <scope>NUCLEOTIDE SEQUENCE [LARGE SCALE GENOMIC DNA]</scope>
</reference>
<reference evidence="1" key="1">
    <citation type="submission" date="2023-06" db="EMBL/GenBank/DDBJ databases">
        <authorList>
            <person name="Kurt Z."/>
        </authorList>
    </citation>
    <scope>NUCLEOTIDE SEQUENCE</scope>
</reference>
<evidence type="ECO:0000313" key="1">
    <source>
        <dbReference type="EMBL" id="CAI9978627.1"/>
    </source>
</evidence>
<organism evidence="1">
    <name type="scientific">Hexamita inflata</name>
    <dbReference type="NCBI Taxonomy" id="28002"/>
    <lineage>
        <taxon>Eukaryota</taxon>
        <taxon>Metamonada</taxon>
        <taxon>Diplomonadida</taxon>
        <taxon>Hexamitidae</taxon>
        <taxon>Hexamitinae</taxon>
        <taxon>Hexamita</taxon>
    </lineage>
</organism>
<dbReference type="Proteomes" id="UP001642409">
    <property type="component" value="Unassembled WGS sequence"/>
</dbReference>
<dbReference type="AlphaFoldDB" id="A0AA86V6X7"/>
<gene>
    <name evidence="1" type="ORF">HINF_LOCUS66272</name>
    <name evidence="2" type="ORF">HINF_LOCUS8037</name>
</gene>
<accession>A0AA86V6X7</accession>